<dbReference type="EMBL" id="UYWY01019977">
    <property type="protein sequence ID" value="VDM40030.1"/>
    <property type="molecule type" value="Genomic_DNA"/>
</dbReference>
<evidence type="ECO:0000313" key="5">
    <source>
        <dbReference type="WBParaSite" id="TCNE_0000870901-mRNA-1"/>
    </source>
</evidence>
<reference evidence="5" key="1">
    <citation type="submission" date="2016-06" db="UniProtKB">
        <authorList>
            <consortium name="WormBaseParasite"/>
        </authorList>
    </citation>
    <scope>IDENTIFICATION</scope>
</reference>
<feature type="compositionally biased region" description="Polar residues" evidence="1">
    <location>
        <begin position="95"/>
        <end position="115"/>
    </location>
</feature>
<evidence type="ECO:0000313" key="4">
    <source>
        <dbReference type="Proteomes" id="UP000050794"/>
    </source>
</evidence>
<organism evidence="4 5">
    <name type="scientific">Toxocara canis</name>
    <name type="common">Canine roundworm</name>
    <dbReference type="NCBI Taxonomy" id="6265"/>
    <lineage>
        <taxon>Eukaryota</taxon>
        <taxon>Metazoa</taxon>
        <taxon>Ecdysozoa</taxon>
        <taxon>Nematoda</taxon>
        <taxon>Chromadorea</taxon>
        <taxon>Rhabditida</taxon>
        <taxon>Spirurina</taxon>
        <taxon>Ascaridomorpha</taxon>
        <taxon>Ascaridoidea</taxon>
        <taxon>Toxocaridae</taxon>
        <taxon>Toxocara</taxon>
    </lineage>
</organism>
<reference evidence="3 4" key="2">
    <citation type="submission" date="2018-11" db="EMBL/GenBank/DDBJ databases">
        <authorList>
            <consortium name="Pathogen Informatics"/>
        </authorList>
    </citation>
    <scope>NUCLEOTIDE SEQUENCE [LARGE SCALE GENOMIC DNA]</scope>
</reference>
<name>A0A183UJN9_TOXCA</name>
<dbReference type="AlphaFoldDB" id="A0A183UJN9"/>
<keyword evidence="4" id="KW-1185">Reference proteome</keyword>
<sequence>MTEKQRRKSDCSLHRVGSLPIGRFDEMGEVVTLLIALIIIGVSLFIYKQFLALPSDLPTGTPVTGTNVGPLSSTATAKPPTGSAEADATAKPASADTTGSTESGDENGTSGSDVNVSAGEGKKKKKKKKKHSKRSHASKDGEKKKKKKKKKKSKSKREKKPKKEKDEGEKAEKAAE</sequence>
<accession>A0A183UJN9</accession>
<feature type="transmembrane region" description="Helical" evidence="2">
    <location>
        <begin position="30"/>
        <end position="47"/>
    </location>
</feature>
<feature type="compositionally biased region" description="Basic and acidic residues" evidence="1">
    <location>
        <begin position="161"/>
        <end position="176"/>
    </location>
</feature>
<proteinExistence type="predicted"/>
<evidence type="ECO:0000313" key="3">
    <source>
        <dbReference type="EMBL" id="VDM40030.1"/>
    </source>
</evidence>
<dbReference type="Proteomes" id="UP000050794">
    <property type="component" value="Unassembled WGS sequence"/>
</dbReference>
<evidence type="ECO:0000256" key="1">
    <source>
        <dbReference type="SAM" id="MobiDB-lite"/>
    </source>
</evidence>
<feature type="compositionally biased region" description="Basic residues" evidence="1">
    <location>
        <begin position="122"/>
        <end position="136"/>
    </location>
</feature>
<feature type="compositionally biased region" description="Low complexity" evidence="1">
    <location>
        <begin position="58"/>
        <end position="70"/>
    </location>
</feature>
<protein>
    <submittedName>
        <fullName evidence="5">Transmembrane protein</fullName>
    </submittedName>
</protein>
<keyword evidence="2" id="KW-0812">Transmembrane</keyword>
<feature type="region of interest" description="Disordered" evidence="1">
    <location>
        <begin position="57"/>
        <end position="176"/>
    </location>
</feature>
<feature type="compositionally biased region" description="Basic residues" evidence="1">
    <location>
        <begin position="144"/>
        <end position="160"/>
    </location>
</feature>
<gene>
    <name evidence="3" type="ORF">TCNE_LOCUS8709</name>
</gene>
<evidence type="ECO:0000256" key="2">
    <source>
        <dbReference type="SAM" id="Phobius"/>
    </source>
</evidence>
<dbReference type="WBParaSite" id="TCNE_0000870901-mRNA-1">
    <property type="protein sequence ID" value="TCNE_0000870901-mRNA-1"/>
    <property type="gene ID" value="TCNE_0000870901"/>
</dbReference>
<keyword evidence="2" id="KW-0472">Membrane</keyword>
<keyword evidence="2" id="KW-1133">Transmembrane helix</keyword>